<evidence type="ECO:0000313" key="2">
    <source>
        <dbReference type="EMBL" id="GGC43564.1"/>
    </source>
</evidence>
<proteinExistence type="predicted"/>
<organism evidence="2 3">
    <name type="scientific">Parapedobacter defluvii</name>
    <dbReference type="NCBI Taxonomy" id="2045106"/>
    <lineage>
        <taxon>Bacteria</taxon>
        <taxon>Pseudomonadati</taxon>
        <taxon>Bacteroidota</taxon>
        <taxon>Sphingobacteriia</taxon>
        <taxon>Sphingobacteriales</taxon>
        <taxon>Sphingobacteriaceae</taxon>
        <taxon>Parapedobacter</taxon>
    </lineage>
</organism>
<evidence type="ECO:0000313" key="3">
    <source>
        <dbReference type="Proteomes" id="UP000597338"/>
    </source>
</evidence>
<comment type="caution">
    <text evidence="2">The sequence shown here is derived from an EMBL/GenBank/DDBJ whole genome shotgun (WGS) entry which is preliminary data.</text>
</comment>
<accession>A0ABQ1MPM7</accession>
<keyword evidence="3" id="KW-1185">Reference proteome</keyword>
<protein>
    <recommendedName>
        <fullName evidence="1">Polysaccharide pyruvyl transferase domain-containing protein</fullName>
    </recommendedName>
</protein>
<evidence type="ECO:0000259" key="1">
    <source>
        <dbReference type="Pfam" id="PF04230"/>
    </source>
</evidence>
<gene>
    <name evidence="2" type="ORF">GCM10011386_39810</name>
</gene>
<feature type="domain" description="Polysaccharide pyruvyl transferase" evidence="1">
    <location>
        <begin position="17"/>
        <end position="335"/>
    </location>
</feature>
<dbReference type="Pfam" id="PF04230">
    <property type="entry name" value="PS_pyruv_trans"/>
    <property type="match status" value="1"/>
</dbReference>
<dbReference type="Proteomes" id="UP000597338">
    <property type="component" value="Unassembled WGS sequence"/>
</dbReference>
<dbReference type="RefSeq" id="WP_188753228.1">
    <property type="nucleotide sequence ID" value="NZ_BMIK01000020.1"/>
</dbReference>
<name>A0ABQ1MPM7_9SPHI</name>
<dbReference type="EMBL" id="BMIK01000020">
    <property type="protein sequence ID" value="GGC43564.1"/>
    <property type="molecule type" value="Genomic_DNA"/>
</dbReference>
<dbReference type="InterPro" id="IPR007345">
    <property type="entry name" value="Polysacch_pyruvyl_Trfase"/>
</dbReference>
<sequence>MAAKNNILIIGAFDRFNYGDLLFPLVIEEQLNTYGKPFDASYFGIVSSDLRALGGKPTKDIRDFYNECNRHSGHTSIIVAGGEAVAVTWSSLLLSLNKTFKRTRRFHDRLNKVFDLNALAKRILHGQTELPFVFTRSDFKGVDHVVFNSLGGSELNPAIFDRYPRLRDRLRQVDYFAVRDEATQNNLKAQDVETVLYPDSAILMSKFYPRSVLINRISPPIADYVHKNQGNYLFFQIKNNHAKTNEARIAEQLDAIAAHYPDVRLCLCPIGKALNHDDHLALRRIAPLLKHPSTVFEEVSIWDIMCLISHAKAYMGTSLHGAITAMSYAVPYVGVVVPKLNSYLQTWGVAGINRTVTLDGLYRGFEEAIGVDVALLERLQMQQIKAAEASFSNIAQLVLHEDR</sequence>
<reference evidence="3" key="1">
    <citation type="journal article" date="2019" name="Int. J. Syst. Evol. Microbiol.">
        <title>The Global Catalogue of Microorganisms (GCM) 10K type strain sequencing project: providing services to taxonomists for standard genome sequencing and annotation.</title>
        <authorList>
            <consortium name="The Broad Institute Genomics Platform"/>
            <consortium name="The Broad Institute Genome Sequencing Center for Infectious Disease"/>
            <person name="Wu L."/>
            <person name="Ma J."/>
        </authorList>
    </citation>
    <scope>NUCLEOTIDE SEQUENCE [LARGE SCALE GENOMIC DNA]</scope>
    <source>
        <strain evidence="3">CGMCC 1.15342</strain>
    </source>
</reference>